<dbReference type="Pfam" id="PF05489">
    <property type="entry name" value="Phage_tail_X"/>
    <property type="match status" value="1"/>
</dbReference>
<gene>
    <name evidence="1" type="ORF">CYR34_17665</name>
</gene>
<dbReference type="EMBL" id="PJZK01000022">
    <property type="protein sequence ID" value="PLR45431.1"/>
    <property type="molecule type" value="Genomic_DNA"/>
</dbReference>
<protein>
    <submittedName>
        <fullName evidence="1">Phage tail protein</fullName>
    </submittedName>
</protein>
<accession>A0A2N5EJ46</accession>
<reference evidence="1 2" key="1">
    <citation type="submission" date="2017-12" db="EMBL/GenBank/DDBJ databases">
        <title>Characterization of six clinical isolates of Enterochimera gen. nov., a novel genus of the Yersiniaciae family and the three species Enterochimera arupensis sp. nov., Enterochimera coloradensis sp. nov, and Enterochimera californica sp. nov.</title>
        <authorList>
            <person name="Rossi A."/>
            <person name="Fisher M."/>
        </authorList>
    </citation>
    <scope>NUCLEOTIDE SEQUENCE [LARGE SCALE GENOMIC DNA]</scope>
    <source>
        <strain evidence="1 2">2016Iso1</strain>
    </source>
</reference>
<dbReference type="AlphaFoldDB" id="A0A2N5EJ46"/>
<proteinExistence type="predicted"/>
<organism evidence="1 2">
    <name type="scientific">Chimaeribacter arupi</name>
    <dbReference type="NCBI Taxonomy" id="2060066"/>
    <lineage>
        <taxon>Bacteria</taxon>
        <taxon>Pseudomonadati</taxon>
        <taxon>Pseudomonadota</taxon>
        <taxon>Gammaproteobacteria</taxon>
        <taxon>Enterobacterales</taxon>
        <taxon>Yersiniaceae</taxon>
        <taxon>Chimaeribacter</taxon>
    </lineage>
</organism>
<dbReference type="OrthoDB" id="8759063at2"/>
<name>A0A2N5EJ46_9GAMM</name>
<sequence length="67" mass="7444">MKVYAQQGETVDEICFRHYGRTQEVLEQVYAANRGLAEQGPVLPHGYPVELPALSAAAAKETLNLWD</sequence>
<dbReference type="Proteomes" id="UP000234626">
    <property type="component" value="Unassembled WGS sequence"/>
</dbReference>
<evidence type="ECO:0000313" key="2">
    <source>
        <dbReference type="Proteomes" id="UP000234626"/>
    </source>
</evidence>
<dbReference type="RefSeq" id="WP_101835752.1">
    <property type="nucleotide sequence ID" value="NZ_PJZK01000022.1"/>
</dbReference>
<comment type="caution">
    <text evidence="1">The sequence shown here is derived from an EMBL/GenBank/DDBJ whole genome shotgun (WGS) entry which is preliminary data.</text>
</comment>
<keyword evidence="2" id="KW-1185">Reference proteome</keyword>
<evidence type="ECO:0000313" key="1">
    <source>
        <dbReference type="EMBL" id="PLR45431.1"/>
    </source>
</evidence>
<dbReference type="InterPro" id="IPR008861">
    <property type="entry name" value="GpX-like"/>
</dbReference>